<dbReference type="GO" id="GO:0003677">
    <property type="term" value="F:DNA binding"/>
    <property type="evidence" value="ECO:0007669"/>
    <property type="project" value="UniProtKB-UniRule"/>
</dbReference>
<dbReference type="Pfam" id="PF00440">
    <property type="entry name" value="TetR_N"/>
    <property type="match status" value="1"/>
</dbReference>
<keyword evidence="2 4" id="KW-0238">DNA-binding</keyword>
<accession>A0A411HG61</accession>
<keyword evidence="7" id="KW-1185">Reference proteome</keyword>
<evidence type="ECO:0000313" key="6">
    <source>
        <dbReference type="EMBL" id="QBB69506.1"/>
    </source>
</evidence>
<evidence type="ECO:0000256" key="3">
    <source>
        <dbReference type="ARBA" id="ARBA00023163"/>
    </source>
</evidence>
<feature type="DNA-binding region" description="H-T-H motif" evidence="4">
    <location>
        <begin position="36"/>
        <end position="55"/>
    </location>
</feature>
<name>A0A411HG61_9GAMM</name>
<evidence type="ECO:0000256" key="1">
    <source>
        <dbReference type="ARBA" id="ARBA00023015"/>
    </source>
</evidence>
<dbReference type="AlphaFoldDB" id="A0A411HG61"/>
<evidence type="ECO:0000256" key="2">
    <source>
        <dbReference type="ARBA" id="ARBA00023125"/>
    </source>
</evidence>
<sequence length="194" mass="22145">MLSIVKKLERPSRLSATDWEIGALDMIAEQGVGAVAVESLARRLGVTKGSFYWHFATREALLKAALERWERDDELNVLGPVEPIADPRERLRELFRRTSREIKSHVIYSALMGALEHAQVAPLMRRVGQRRMDFLTIAYRQAGMERSQAVHRARLAYSAYVGFLQLSLQLIVPRMDHAQYESYVEHTIASLIPD</sequence>
<keyword evidence="1" id="KW-0805">Transcription regulation</keyword>
<evidence type="ECO:0000259" key="5">
    <source>
        <dbReference type="PROSITE" id="PS50977"/>
    </source>
</evidence>
<evidence type="ECO:0000256" key="4">
    <source>
        <dbReference type="PROSITE-ProRule" id="PRU00335"/>
    </source>
</evidence>
<reference evidence="6 7" key="1">
    <citation type="submission" date="2019-01" db="EMBL/GenBank/DDBJ databases">
        <title>Pseudolysobacter antarctica gen. nov., sp. nov., isolated from Fildes Peninsula, Antarctica.</title>
        <authorList>
            <person name="Wei Z."/>
            <person name="Peng F."/>
        </authorList>
    </citation>
    <scope>NUCLEOTIDE SEQUENCE [LARGE SCALE GENOMIC DNA]</scope>
    <source>
        <strain evidence="6 7">AQ6-296</strain>
    </source>
</reference>
<evidence type="ECO:0000313" key="7">
    <source>
        <dbReference type="Proteomes" id="UP000291562"/>
    </source>
</evidence>
<dbReference type="InterPro" id="IPR001647">
    <property type="entry name" value="HTH_TetR"/>
</dbReference>
<dbReference type="RefSeq" id="WP_129831763.1">
    <property type="nucleotide sequence ID" value="NZ_CP035704.1"/>
</dbReference>
<proteinExistence type="predicted"/>
<dbReference type="Proteomes" id="UP000291562">
    <property type="component" value="Chromosome"/>
</dbReference>
<dbReference type="EMBL" id="CP035704">
    <property type="protein sequence ID" value="QBB69506.1"/>
    <property type="molecule type" value="Genomic_DNA"/>
</dbReference>
<keyword evidence="3" id="KW-0804">Transcription</keyword>
<dbReference type="PROSITE" id="PS50977">
    <property type="entry name" value="HTH_TETR_2"/>
    <property type="match status" value="1"/>
</dbReference>
<gene>
    <name evidence="6" type="ORF">ELE36_03440</name>
</gene>
<dbReference type="KEGG" id="xbc:ELE36_03440"/>
<organism evidence="6 7">
    <name type="scientific">Pseudolysobacter antarcticus</name>
    <dbReference type="NCBI Taxonomy" id="2511995"/>
    <lineage>
        <taxon>Bacteria</taxon>
        <taxon>Pseudomonadati</taxon>
        <taxon>Pseudomonadota</taxon>
        <taxon>Gammaproteobacteria</taxon>
        <taxon>Lysobacterales</taxon>
        <taxon>Rhodanobacteraceae</taxon>
        <taxon>Pseudolysobacter</taxon>
    </lineage>
</organism>
<dbReference type="InterPro" id="IPR009057">
    <property type="entry name" value="Homeodomain-like_sf"/>
</dbReference>
<dbReference type="Gene3D" id="1.10.357.10">
    <property type="entry name" value="Tetracycline Repressor, domain 2"/>
    <property type="match status" value="1"/>
</dbReference>
<dbReference type="SUPFAM" id="SSF46689">
    <property type="entry name" value="Homeodomain-like"/>
    <property type="match status" value="1"/>
</dbReference>
<dbReference type="PANTHER" id="PTHR47506:SF1">
    <property type="entry name" value="HTH-TYPE TRANSCRIPTIONAL REGULATOR YJDC"/>
    <property type="match status" value="1"/>
</dbReference>
<dbReference type="PANTHER" id="PTHR47506">
    <property type="entry name" value="TRANSCRIPTIONAL REGULATORY PROTEIN"/>
    <property type="match status" value="1"/>
</dbReference>
<protein>
    <submittedName>
        <fullName evidence="6">TetR/AcrR family transcriptional regulator</fullName>
    </submittedName>
</protein>
<dbReference type="OrthoDB" id="4541465at2"/>
<feature type="domain" description="HTH tetR-type" evidence="5">
    <location>
        <begin position="13"/>
        <end position="73"/>
    </location>
</feature>